<evidence type="ECO:0000256" key="3">
    <source>
        <dbReference type="ARBA" id="ARBA00022692"/>
    </source>
</evidence>
<feature type="transmembrane region" description="Helical" evidence="6">
    <location>
        <begin position="411"/>
        <end position="432"/>
    </location>
</feature>
<feature type="transmembrane region" description="Helical" evidence="6">
    <location>
        <begin position="302"/>
        <end position="324"/>
    </location>
</feature>
<dbReference type="AlphaFoldDB" id="A0A0R2RHK3"/>
<gene>
    <name evidence="7" type="ORF">ABR82_04465</name>
</gene>
<feature type="transmembrane region" description="Helical" evidence="6">
    <location>
        <begin position="344"/>
        <end position="371"/>
    </location>
</feature>
<comment type="caution">
    <text evidence="7">The sequence shown here is derived from an EMBL/GenBank/DDBJ whole genome shotgun (WGS) entry which is preliminary data.</text>
</comment>
<dbReference type="GO" id="GO:0016020">
    <property type="term" value="C:membrane"/>
    <property type="evidence" value="ECO:0007669"/>
    <property type="project" value="UniProtKB-SubCell"/>
</dbReference>
<dbReference type="Gene3D" id="1.20.1250.20">
    <property type="entry name" value="MFS general substrate transporter like domains"/>
    <property type="match status" value="2"/>
</dbReference>
<accession>A0A0R2RHK3</accession>
<dbReference type="InterPro" id="IPR036259">
    <property type="entry name" value="MFS_trans_sf"/>
</dbReference>
<evidence type="ECO:0000256" key="4">
    <source>
        <dbReference type="ARBA" id="ARBA00022989"/>
    </source>
</evidence>
<dbReference type="GO" id="GO:0022857">
    <property type="term" value="F:transmembrane transporter activity"/>
    <property type="evidence" value="ECO:0007669"/>
    <property type="project" value="InterPro"/>
</dbReference>
<dbReference type="PANTHER" id="PTHR12778">
    <property type="entry name" value="SOLUTE CARRIER FAMILY 33 ACETYL-COA TRANSPORTER -RELATED"/>
    <property type="match status" value="1"/>
</dbReference>
<evidence type="ECO:0000256" key="1">
    <source>
        <dbReference type="ARBA" id="ARBA00004141"/>
    </source>
</evidence>
<dbReference type="PANTHER" id="PTHR12778:SF10">
    <property type="entry name" value="MAJOR FACILITATOR SUPERFAMILY DOMAIN-CONTAINING PROTEIN 3"/>
    <property type="match status" value="1"/>
</dbReference>
<dbReference type="EMBL" id="LIBO01000138">
    <property type="protein sequence ID" value="KRO62084.1"/>
    <property type="molecule type" value="Genomic_DNA"/>
</dbReference>
<evidence type="ECO:0008006" key="9">
    <source>
        <dbReference type="Google" id="ProtNLM"/>
    </source>
</evidence>
<evidence type="ECO:0000313" key="8">
    <source>
        <dbReference type="Proteomes" id="UP000051269"/>
    </source>
</evidence>
<dbReference type="Proteomes" id="UP000051269">
    <property type="component" value="Unassembled WGS sequence"/>
</dbReference>
<evidence type="ECO:0000256" key="5">
    <source>
        <dbReference type="ARBA" id="ARBA00023136"/>
    </source>
</evidence>
<organism evidence="7 8">
    <name type="scientific">Verrucomicrobia subdivision 6 bacterium BACL9 MAG-120507-bin52</name>
    <dbReference type="NCBI Taxonomy" id="1655590"/>
    <lineage>
        <taxon>Bacteria</taxon>
        <taxon>Pseudomonadati</taxon>
        <taxon>Verrucomicrobiota</taxon>
        <taxon>Verrucomicrobiia</taxon>
        <taxon>Verrucomicrobiales</taxon>
        <taxon>Verrucomicrobia subdivision 6</taxon>
    </lineage>
</organism>
<keyword evidence="3 6" id="KW-0812">Transmembrane</keyword>
<feature type="transmembrane region" description="Helical" evidence="6">
    <location>
        <begin position="142"/>
        <end position="163"/>
    </location>
</feature>
<reference evidence="7 8" key="1">
    <citation type="submission" date="2015-10" db="EMBL/GenBank/DDBJ databases">
        <title>Metagenome-Assembled Genomes uncover a global brackish microbiome.</title>
        <authorList>
            <person name="Hugerth L.W."/>
            <person name="Larsson J."/>
            <person name="Alneberg J."/>
            <person name="Lindh M.V."/>
            <person name="Legrand C."/>
            <person name="Pinhassi J."/>
            <person name="Andersson A.F."/>
        </authorList>
    </citation>
    <scope>NUCLEOTIDE SEQUENCE [LARGE SCALE GENOMIC DNA]</scope>
    <source>
        <strain evidence="7">BACL18 MAG-120507-bin52</strain>
    </source>
</reference>
<feature type="transmembrane region" description="Helical" evidence="6">
    <location>
        <begin position="273"/>
        <end position="295"/>
    </location>
</feature>
<name>A0A0R2RHK3_9BACT</name>
<feature type="transmembrane region" description="Helical" evidence="6">
    <location>
        <begin position="12"/>
        <end position="40"/>
    </location>
</feature>
<evidence type="ECO:0000256" key="2">
    <source>
        <dbReference type="ARBA" id="ARBA00022448"/>
    </source>
</evidence>
<dbReference type="InterPro" id="IPR004752">
    <property type="entry name" value="AmpG_permease/AT-1"/>
</dbReference>
<feature type="transmembrane region" description="Helical" evidence="6">
    <location>
        <begin position="46"/>
        <end position="64"/>
    </location>
</feature>
<evidence type="ECO:0000256" key="6">
    <source>
        <dbReference type="SAM" id="Phobius"/>
    </source>
</evidence>
<protein>
    <recommendedName>
        <fullName evidence="9">MFS transporter</fullName>
    </recommendedName>
</protein>
<dbReference type="SUPFAM" id="SSF103473">
    <property type="entry name" value="MFS general substrate transporter"/>
    <property type="match status" value="1"/>
</dbReference>
<feature type="transmembrane region" description="Helical" evidence="6">
    <location>
        <begin position="101"/>
        <end position="121"/>
    </location>
</feature>
<sequence>MTGRTTPDRSPWLFVPTQAFLQGIPQVMVMTVSAILLKSLGASNDVIGASSLMMLPLSLLFLWGPVVDGISTKRRWILWMGCVMAGLMVVCGLALNYFPHPVVPVILLLGLMGLATGWNDVPNNGFYLLALDAKQQAFFTGFRTASVRLAVILCTGVLVALAGRWGEAETPAAGWANAFFLLAAITILLTAYHAAALPRPDADRPQHVEKGGWRSYYMEALRAFFRLPGAWVVMAFALTYRLGESLLVRMIAPFLMDTPEAGGLGLSTQQLGVMYGTFGMIASTLGGIAGGILLSRVPLRRVMLPFGVLMSGSHVAYVLLAWLQPSGLQTLHLSLFGADITWDINGWAQAAIIFESFCYGFGSAAFFYYLCIYSAQSEYAASTFALAMAFMGLGWSIPAVFSGLLQQAVGYTWLFILTIPASLPGLFAILYLKYPDTSVK</sequence>
<feature type="transmembrane region" description="Helical" evidence="6">
    <location>
        <begin position="223"/>
        <end position="243"/>
    </location>
</feature>
<feature type="transmembrane region" description="Helical" evidence="6">
    <location>
        <begin position="175"/>
        <end position="195"/>
    </location>
</feature>
<keyword evidence="5 6" id="KW-0472">Membrane</keyword>
<proteinExistence type="predicted"/>
<keyword evidence="4 6" id="KW-1133">Transmembrane helix</keyword>
<dbReference type="Pfam" id="PF07690">
    <property type="entry name" value="MFS_1"/>
    <property type="match status" value="1"/>
</dbReference>
<evidence type="ECO:0000313" key="7">
    <source>
        <dbReference type="EMBL" id="KRO62084.1"/>
    </source>
</evidence>
<feature type="transmembrane region" description="Helical" evidence="6">
    <location>
        <begin position="76"/>
        <end position="95"/>
    </location>
</feature>
<comment type="subcellular location">
    <subcellularLocation>
        <location evidence="1">Membrane</location>
        <topology evidence="1">Multi-pass membrane protein</topology>
    </subcellularLocation>
</comment>
<dbReference type="InterPro" id="IPR011701">
    <property type="entry name" value="MFS"/>
</dbReference>
<keyword evidence="2" id="KW-0813">Transport</keyword>
<feature type="transmembrane region" description="Helical" evidence="6">
    <location>
        <begin position="383"/>
        <end position="405"/>
    </location>
</feature>